<keyword evidence="2" id="KW-0482">Metalloprotease</keyword>
<gene>
    <name evidence="2" type="ORF">BM221_010817</name>
</gene>
<evidence type="ECO:0000256" key="1">
    <source>
        <dbReference type="ARBA" id="ARBA00008721"/>
    </source>
</evidence>
<evidence type="ECO:0000313" key="3">
    <source>
        <dbReference type="Proteomes" id="UP000235728"/>
    </source>
</evidence>
<dbReference type="GO" id="GO:0006508">
    <property type="term" value="P:proteolysis"/>
    <property type="evidence" value="ECO:0007669"/>
    <property type="project" value="UniProtKB-KW"/>
</dbReference>
<dbReference type="GO" id="GO:0008237">
    <property type="term" value="F:metallopeptidase activity"/>
    <property type="evidence" value="ECO:0007669"/>
    <property type="project" value="UniProtKB-KW"/>
</dbReference>
<dbReference type="SUPFAM" id="SSF55486">
    <property type="entry name" value="Metalloproteases ('zincins'), catalytic domain"/>
    <property type="match status" value="1"/>
</dbReference>
<dbReference type="PANTHER" id="PTHR47466:SF1">
    <property type="entry name" value="METALLOPROTEASE MEP1 (AFU_ORTHOLOGUE AFUA_1G07730)-RELATED"/>
    <property type="match status" value="1"/>
</dbReference>
<organism evidence="2 3">
    <name type="scientific">Beauveria bassiana</name>
    <name type="common">White muscardine disease fungus</name>
    <name type="synonym">Tritirachium shiotae</name>
    <dbReference type="NCBI Taxonomy" id="176275"/>
    <lineage>
        <taxon>Eukaryota</taxon>
        <taxon>Fungi</taxon>
        <taxon>Dikarya</taxon>
        <taxon>Ascomycota</taxon>
        <taxon>Pezizomycotina</taxon>
        <taxon>Sordariomycetes</taxon>
        <taxon>Hypocreomycetidae</taxon>
        <taxon>Hypocreales</taxon>
        <taxon>Cordycipitaceae</taxon>
        <taxon>Beauveria</taxon>
    </lineage>
</organism>
<comment type="caution">
    <text evidence="2">The sequence shown here is derived from an EMBL/GenBank/DDBJ whole genome shotgun (WGS) entry which is preliminary data.</text>
</comment>
<evidence type="ECO:0000313" key="2">
    <source>
        <dbReference type="EMBL" id="PMB63346.1"/>
    </source>
</evidence>
<dbReference type="Proteomes" id="UP000235728">
    <property type="component" value="Unassembled WGS sequence"/>
</dbReference>
<dbReference type="PANTHER" id="PTHR47466">
    <property type="match status" value="1"/>
</dbReference>
<dbReference type="EMBL" id="MRVG01000026">
    <property type="protein sequence ID" value="PMB63346.1"/>
    <property type="molecule type" value="Genomic_DNA"/>
</dbReference>
<dbReference type="InterPro" id="IPR024079">
    <property type="entry name" value="MetalloPept_cat_dom_sf"/>
</dbReference>
<name>A0A2N6N7V1_BEABA</name>
<keyword evidence="2" id="KW-0645">Protease</keyword>
<comment type="similarity">
    <text evidence="1">Belongs to the peptidase M43B family.</text>
</comment>
<keyword evidence="2" id="KW-0378">Hydrolase</keyword>
<dbReference type="AlphaFoldDB" id="A0A2N6N7V1"/>
<reference evidence="2 3" key="1">
    <citation type="journal article" date="2016" name="Appl. Microbiol. Biotechnol.">
        <title>Characterization of T-DNA insertion mutants with decreased virulence in the entomopathogenic fungus Beauveria bassiana JEF-007.</title>
        <authorList>
            <person name="Kim S."/>
            <person name="Lee S.J."/>
            <person name="Nai Y.S."/>
            <person name="Yu J.S."/>
            <person name="Lee M.R."/>
            <person name="Yang Y.T."/>
            <person name="Kim J.S."/>
        </authorList>
    </citation>
    <scope>NUCLEOTIDE SEQUENCE [LARGE SCALE GENOMIC DNA]</scope>
    <source>
        <strain evidence="2 3">JEF-007</strain>
    </source>
</reference>
<dbReference type="Gene3D" id="3.40.390.10">
    <property type="entry name" value="Collagenase (Catalytic Domain)"/>
    <property type="match status" value="1"/>
</dbReference>
<accession>A0A2N6N7V1</accession>
<proteinExistence type="inferred from homology"/>
<sequence>MHIVAHPTKGDPAEFLLHRGDLDRQVVALNESFAPVNISFHLLDVDWISGKGQRTGMRSAFTRGLHRGDRTTLNIYWRNSTKLDYGGTTEIFTVTHDGKRDSMFVNAATIPGGAHPVWNQGKTVVHETGHWFGLDHTPLTDIGDCKWNWKNKPGMNNEYVPAPAQTSML</sequence>
<protein>
    <submittedName>
        <fullName evidence="2">Extracellular metalloprotease</fullName>
    </submittedName>
</protein>